<evidence type="ECO:0000256" key="1">
    <source>
        <dbReference type="PROSITE-ProRule" id="PRU00330"/>
    </source>
</evidence>
<dbReference type="InterPro" id="IPR036317">
    <property type="entry name" value="Cullin_homology_sf"/>
</dbReference>
<protein>
    <recommendedName>
        <fullName evidence="2">Cullin family profile domain-containing protein</fullName>
    </recommendedName>
</protein>
<dbReference type="InterPro" id="IPR059120">
    <property type="entry name" value="Cullin-like_AB"/>
</dbReference>
<dbReference type="RefSeq" id="XP_019020574.1">
    <property type="nucleotide sequence ID" value="XM_019165146.1"/>
</dbReference>
<dbReference type="SUPFAM" id="SSF75632">
    <property type="entry name" value="Cullin homology domain"/>
    <property type="match status" value="1"/>
</dbReference>
<comment type="similarity">
    <text evidence="1">Belongs to the cullin family.</text>
</comment>
<proteinExistence type="inferred from homology"/>
<dbReference type="Proteomes" id="UP000094455">
    <property type="component" value="Unassembled WGS sequence"/>
</dbReference>
<accession>A0A1E3NTK6</accession>
<feature type="domain" description="Cullin family profile" evidence="2">
    <location>
        <begin position="450"/>
        <end position="712"/>
    </location>
</feature>
<dbReference type="GeneID" id="30181833"/>
<evidence type="ECO:0000313" key="4">
    <source>
        <dbReference type="Proteomes" id="UP000094455"/>
    </source>
</evidence>
<evidence type="ECO:0000313" key="3">
    <source>
        <dbReference type="EMBL" id="ODQ49461.1"/>
    </source>
</evidence>
<dbReference type="AlphaFoldDB" id="A0A1E3NTK6"/>
<dbReference type="InterPro" id="IPR016158">
    <property type="entry name" value="Cullin_homology"/>
</dbReference>
<gene>
    <name evidence="3" type="ORF">PICMEDRAFT_9925</name>
</gene>
<dbReference type="OrthoDB" id="3991453at2759"/>
<organism evidence="3 4">
    <name type="scientific">Pichia membranifaciens NRRL Y-2026</name>
    <dbReference type="NCBI Taxonomy" id="763406"/>
    <lineage>
        <taxon>Eukaryota</taxon>
        <taxon>Fungi</taxon>
        <taxon>Dikarya</taxon>
        <taxon>Ascomycota</taxon>
        <taxon>Saccharomycotina</taxon>
        <taxon>Pichiomycetes</taxon>
        <taxon>Pichiales</taxon>
        <taxon>Pichiaceae</taxon>
        <taxon>Pichia</taxon>
    </lineage>
</organism>
<sequence>MEFIANIRKLPTYTEAESERHFKKFKSSPGLENLEHTKTPALFDDGKANVNSILANDQKHITSSLDDIDNDLLRVHKAARRIYKWSSSQSVYDHGNEILENTKRYIPSLLEKSYRDFNYDGKELLTIFPICKFYQEVWNHFKFAESALYPICHGLNRSVHNRVKVSKPNNIIALNSISYPVTEIQILVCQIFIDKFVHANGDKLYGMQEFDGALDASVSRLCKSLKALLLKELSTKDALKESNKVVQFYLFLNMLERNNNNQEVLLPIFQKSYFHTLKTIKRLIYTDVYYDTIFEKLEYIKNFEHSFTTTLSLALNDPLLTVFNGDEFKILFAQDREFLSSTISTLFLKFFNNLDNEKVRNQLGAVKKFYEAHGFDETDWTIGALKFVSGLYQSLEIVNEDKLKEMVKLFTSLTEIASRIDMFSRISSFAYVKDLFQEELKTYWSKFKRDFAGHYAFCLDYKLKLVSKSKDRNKLENELEKMQVGLKTILGLMNTNSKVKFKRMYVTQFVQRMLGSLLNADFTLYTNISDCELEMCTVLDDVCKGYHYGEPMLEAYQLVQESYKRYKEFGKYLSENDLNHSGIDEIDMVGLPEVLNLSTPFTEIQFNNMVLPLEMGQMMKEFKRFYKNELRRSRRYSEGKLIIQPNYHYSRMTIDYTPPNGIVCHINCNMYQGMILTLFDDDGSENGLVDTDIATKLNIPIDIVLRCLNALGSTKFPILVKSGDHNWKINIDLEIPQKVINSGNTVTITEKKKAS</sequence>
<reference evidence="3 4" key="1">
    <citation type="journal article" date="2016" name="Proc. Natl. Acad. Sci. U.S.A.">
        <title>Comparative genomics of biotechnologically important yeasts.</title>
        <authorList>
            <person name="Riley R."/>
            <person name="Haridas S."/>
            <person name="Wolfe K.H."/>
            <person name="Lopes M.R."/>
            <person name="Hittinger C.T."/>
            <person name="Goeker M."/>
            <person name="Salamov A.A."/>
            <person name="Wisecaver J.H."/>
            <person name="Long T.M."/>
            <person name="Calvey C.H."/>
            <person name="Aerts A.L."/>
            <person name="Barry K.W."/>
            <person name="Choi C."/>
            <person name="Clum A."/>
            <person name="Coughlan A.Y."/>
            <person name="Deshpande S."/>
            <person name="Douglass A.P."/>
            <person name="Hanson S.J."/>
            <person name="Klenk H.-P."/>
            <person name="LaButti K.M."/>
            <person name="Lapidus A."/>
            <person name="Lindquist E.A."/>
            <person name="Lipzen A.M."/>
            <person name="Meier-Kolthoff J.P."/>
            <person name="Ohm R.A."/>
            <person name="Otillar R.P."/>
            <person name="Pangilinan J.L."/>
            <person name="Peng Y."/>
            <person name="Rokas A."/>
            <person name="Rosa C.A."/>
            <person name="Scheuner C."/>
            <person name="Sibirny A.A."/>
            <person name="Slot J.C."/>
            <person name="Stielow J.B."/>
            <person name="Sun H."/>
            <person name="Kurtzman C.P."/>
            <person name="Blackwell M."/>
            <person name="Grigoriev I.V."/>
            <person name="Jeffries T.W."/>
        </authorList>
    </citation>
    <scope>NUCLEOTIDE SEQUENCE [LARGE SCALE GENOMIC DNA]</scope>
    <source>
        <strain evidence="3 4">NRRL Y-2026</strain>
    </source>
</reference>
<name>A0A1E3NTK6_9ASCO</name>
<evidence type="ECO:0000259" key="2">
    <source>
        <dbReference type="PROSITE" id="PS50069"/>
    </source>
</evidence>
<dbReference type="EMBL" id="KV454001">
    <property type="protein sequence ID" value="ODQ49461.1"/>
    <property type="molecule type" value="Genomic_DNA"/>
</dbReference>
<dbReference type="PROSITE" id="PS50069">
    <property type="entry name" value="CULLIN_2"/>
    <property type="match status" value="1"/>
</dbReference>
<dbReference type="Pfam" id="PF26557">
    <property type="entry name" value="Cullin_AB"/>
    <property type="match status" value="1"/>
</dbReference>
<keyword evidence="4" id="KW-1185">Reference proteome</keyword>
<dbReference type="Gene3D" id="3.30.230.130">
    <property type="entry name" value="Cullin, Chain C, Domain 2"/>
    <property type="match status" value="1"/>
</dbReference>